<feature type="transmembrane region" description="Helical" evidence="1">
    <location>
        <begin position="5"/>
        <end position="23"/>
    </location>
</feature>
<evidence type="ECO:0000313" key="2">
    <source>
        <dbReference type="EMBL" id="CAG8976306.1"/>
    </source>
</evidence>
<keyword evidence="1" id="KW-1133">Transmembrane helix</keyword>
<evidence type="ECO:0000256" key="1">
    <source>
        <dbReference type="SAM" id="Phobius"/>
    </source>
</evidence>
<dbReference type="AlphaFoldDB" id="A0A9N9Q760"/>
<gene>
    <name evidence="2" type="ORF">HYALB_00005712</name>
</gene>
<reference evidence="2" key="1">
    <citation type="submission" date="2021-07" db="EMBL/GenBank/DDBJ databases">
        <authorList>
            <person name="Durling M."/>
        </authorList>
    </citation>
    <scope>NUCLEOTIDE SEQUENCE</scope>
</reference>
<organism evidence="2 3">
    <name type="scientific">Hymenoscyphus albidus</name>
    <dbReference type="NCBI Taxonomy" id="595503"/>
    <lineage>
        <taxon>Eukaryota</taxon>
        <taxon>Fungi</taxon>
        <taxon>Dikarya</taxon>
        <taxon>Ascomycota</taxon>
        <taxon>Pezizomycotina</taxon>
        <taxon>Leotiomycetes</taxon>
        <taxon>Helotiales</taxon>
        <taxon>Helotiaceae</taxon>
        <taxon>Hymenoscyphus</taxon>
    </lineage>
</organism>
<sequence>MEKHIILFLSILIPIIIAVLLGITLTVLLGITLTVLLGITLTVLLFMTEARDAEQATCNLTHTTSEGRKTQCPHCGSDLEKGAAVKEAAEGKVPVLVKDAVIWI</sequence>
<feature type="transmembrane region" description="Helical" evidence="1">
    <location>
        <begin position="29"/>
        <end position="47"/>
    </location>
</feature>
<comment type="caution">
    <text evidence="2">The sequence shown here is derived from an EMBL/GenBank/DDBJ whole genome shotgun (WGS) entry which is preliminary data.</text>
</comment>
<keyword evidence="1" id="KW-0812">Transmembrane</keyword>
<accession>A0A9N9Q760</accession>
<keyword evidence="3" id="KW-1185">Reference proteome</keyword>
<keyword evidence="1" id="KW-0472">Membrane</keyword>
<evidence type="ECO:0000313" key="3">
    <source>
        <dbReference type="Proteomes" id="UP000701801"/>
    </source>
</evidence>
<dbReference type="Proteomes" id="UP000701801">
    <property type="component" value="Unassembled WGS sequence"/>
</dbReference>
<proteinExistence type="predicted"/>
<dbReference type="EMBL" id="CAJVRM010000172">
    <property type="protein sequence ID" value="CAG8976306.1"/>
    <property type="molecule type" value="Genomic_DNA"/>
</dbReference>
<protein>
    <submittedName>
        <fullName evidence="2">Uncharacterized protein</fullName>
    </submittedName>
</protein>
<name>A0A9N9Q760_9HELO</name>